<dbReference type="InterPro" id="IPR050346">
    <property type="entry name" value="FMO-like"/>
</dbReference>
<dbReference type="Proteomes" id="UP000078544">
    <property type="component" value="Unassembled WGS sequence"/>
</dbReference>
<reference evidence="5 6" key="1">
    <citation type="journal article" date="2016" name="Genome Biol. Evol.">
        <title>Divergent and convergent evolution of fungal pathogenicity.</title>
        <authorList>
            <person name="Shang Y."/>
            <person name="Xiao G."/>
            <person name="Zheng P."/>
            <person name="Cen K."/>
            <person name="Zhan S."/>
            <person name="Wang C."/>
        </authorList>
    </citation>
    <scope>NUCLEOTIDE SEQUENCE [LARGE SCALE GENOMIC DNA]</scope>
    <source>
        <strain evidence="5 6">RCEF 2490</strain>
    </source>
</reference>
<evidence type="ECO:0000256" key="4">
    <source>
        <dbReference type="ARBA" id="ARBA00023002"/>
    </source>
</evidence>
<keyword evidence="5" id="KW-0503">Monooxygenase</keyword>
<keyword evidence="4" id="KW-0560">Oxidoreductase</keyword>
<proteinExistence type="inferred from homology"/>
<dbReference type="Gene3D" id="3.50.50.60">
    <property type="entry name" value="FAD/NAD(P)-binding domain"/>
    <property type="match status" value="1"/>
</dbReference>
<dbReference type="GO" id="GO:0050661">
    <property type="term" value="F:NADP binding"/>
    <property type="evidence" value="ECO:0007669"/>
    <property type="project" value="InterPro"/>
</dbReference>
<dbReference type="OrthoDB" id="2915840at2759"/>
<evidence type="ECO:0000256" key="1">
    <source>
        <dbReference type="ARBA" id="ARBA00009183"/>
    </source>
</evidence>
<keyword evidence="3" id="KW-0274">FAD</keyword>
<dbReference type="STRING" id="1081109.A0A167ZM17"/>
<dbReference type="Pfam" id="PF00743">
    <property type="entry name" value="FMO-like"/>
    <property type="match status" value="1"/>
</dbReference>
<name>A0A167ZM17_9HYPO</name>
<comment type="similarity">
    <text evidence="1">Belongs to the FMO family.</text>
</comment>
<dbReference type="InterPro" id="IPR020946">
    <property type="entry name" value="Flavin_mOase-like"/>
</dbReference>
<dbReference type="AlphaFoldDB" id="A0A167ZM17"/>
<gene>
    <name evidence="5" type="ORF">AAL_05871</name>
</gene>
<dbReference type="SUPFAM" id="SSF51905">
    <property type="entry name" value="FAD/NAD(P)-binding domain"/>
    <property type="match status" value="1"/>
</dbReference>
<evidence type="ECO:0000313" key="5">
    <source>
        <dbReference type="EMBL" id="KZZ92839.1"/>
    </source>
</evidence>
<keyword evidence="2" id="KW-0285">Flavoprotein</keyword>
<protein>
    <submittedName>
        <fullName evidence="5">Flavin monooxygenase-like protein</fullName>
    </submittedName>
</protein>
<dbReference type="InterPro" id="IPR036188">
    <property type="entry name" value="FAD/NAD-bd_sf"/>
</dbReference>
<evidence type="ECO:0000313" key="6">
    <source>
        <dbReference type="Proteomes" id="UP000078544"/>
    </source>
</evidence>
<evidence type="ECO:0000256" key="3">
    <source>
        <dbReference type="ARBA" id="ARBA00022827"/>
    </source>
</evidence>
<dbReference type="EMBL" id="AZGY01000014">
    <property type="protein sequence ID" value="KZZ92839.1"/>
    <property type="molecule type" value="Genomic_DNA"/>
</dbReference>
<sequence length="511" mass="57323">MFQYPDFPMALGQHGAENNQHLPGIAVHEYLKSYADHFNLTPRIRFGVNVVSAEHQDSGDGGWILTLEEEGQEPSRRQVFAKRLIVASGLTSEPKRASFRGQEDFGGGVFHGRDFADKEDTLDKAHAVTVYGASKFAWDAVHACAAAGANVDWVIRYVRAVTWLSPCIWGAEDGHPWIRRFLHGTWLGRLVVKSFWSLLAYDVLSRGGYDKHPETKKLKPRLDMMYIAASFSALNYDDDIFEFVRSGQVKVHIGDIDHLSRNTVHLDDGTSFETQIIFAHTGWHHAPSIKFLPEGIDAQLGLPHEIGSLKLDGGAELEDVLLAKADQQIVSQFPSLKDRPACLAAPASSSQASPSELTPFMLYRGMAPPSASMLRYRDIAFCGMMSNLVGPMNAHVQSLWVVAYMTRKLVRDKAAHTADASAMRALQWENILHNRFGKWRYPADWGTKKPPSVMLDSVPYWDMLLKDMGLDWNRGRGGVLARLFVPYMPRDYAGIVPEWRAKFQRIQGEVD</sequence>
<keyword evidence="6" id="KW-1185">Reference proteome</keyword>
<dbReference type="GO" id="GO:0004499">
    <property type="term" value="F:N,N-dimethylaniline monooxygenase activity"/>
    <property type="evidence" value="ECO:0007669"/>
    <property type="project" value="InterPro"/>
</dbReference>
<accession>A0A167ZM17</accession>
<organism evidence="5 6">
    <name type="scientific">Moelleriella libera RCEF 2490</name>
    <dbReference type="NCBI Taxonomy" id="1081109"/>
    <lineage>
        <taxon>Eukaryota</taxon>
        <taxon>Fungi</taxon>
        <taxon>Dikarya</taxon>
        <taxon>Ascomycota</taxon>
        <taxon>Pezizomycotina</taxon>
        <taxon>Sordariomycetes</taxon>
        <taxon>Hypocreomycetidae</taxon>
        <taxon>Hypocreales</taxon>
        <taxon>Clavicipitaceae</taxon>
        <taxon>Moelleriella</taxon>
    </lineage>
</organism>
<dbReference type="GO" id="GO:0050660">
    <property type="term" value="F:flavin adenine dinucleotide binding"/>
    <property type="evidence" value="ECO:0007669"/>
    <property type="project" value="InterPro"/>
</dbReference>
<evidence type="ECO:0000256" key="2">
    <source>
        <dbReference type="ARBA" id="ARBA00022630"/>
    </source>
</evidence>
<comment type="caution">
    <text evidence="5">The sequence shown here is derived from an EMBL/GenBank/DDBJ whole genome shotgun (WGS) entry which is preliminary data.</text>
</comment>
<dbReference type="PANTHER" id="PTHR23023">
    <property type="entry name" value="DIMETHYLANILINE MONOOXYGENASE"/>
    <property type="match status" value="1"/>
</dbReference>